<evidence type="ECO:0000256" key="1">
    <source>
        <dbReference type="SAM" id="Phobius"/>
    </source>
</evidence>
<keyword evidence="2" id="KW-1185">Reference proteome</keyword>
<accession>A0A1S3H3K4</accession>
<keyword evidence="1" id="KW-0472">Membrane</keyword>
<dbReference type="GeneID" id="106151156"/>
<dbReference type="InParanoid" id="A0A1S3H3K4"/>
<evidence type="ECO:0000313" key="2">
    <source>
        <dbReference type="Proteomes" id="UP000085678"/>
    </source>
</evidence>
<protein>
    <submittedName>
        <fullName evidence="3">Uncharacterized protein LOC106151156</fullName>
    </submittedName>
</protein>
<dbReference type="Proteomes" id="UP000085678">
    <property type="component" value="Unplaced"/>
</dbReference>
<reference evidence="3" key="1">
    <citation type="submission" date="2025-08" db="UniProtKB">
        <authorList>
            <consortium name="RefSeq"/>
        </authorList>
    </citation>
    <scope>IDENTIFICATION</scope>
    <source>
        <tissue evidence="3">Gonads</tissue>
    </source>
</reference>
<name>A0A1S3H3K4_LINAN</name>
<organism evidence="2 3">
    <name type="scientific">Lingula anatina</name>
    <name type="common">Brachiopod</name>
    <name type="synonym">Lingula unguis</name>
    <dbReference type="NCBI Taxonomy" id="7574"/>
    <lineage>
        <taxon>Eukaryota</taxon>
        <taxon>Metazoa</taxon>
        <taxon>Spiralia</taxon>
        <taxon>Lophotrochozoa</taxon>
        <taxon>Brachiopoda</taxon>
        <taxon>Linguliformea</taxon>
        <taxon>Lingulata</taxon>
        <taxon>Lingulida</taxon>
        <taxon>Linguloidea</taxon>
        <taxon>Lingulidae</taxon>
        <taxon>Lingula</taxon>
    </lineage>
</organism>
<proteinExistence type="predicted"/>
<feature type="transmembrane region" description="Helical" evidence="1">
    <location>
        <begin position="44"/>
        <end position="66"/>
    </location>
</feature>
<dbReference type="KEGG" id="lak:106151156"/>
<dbReference type="AlphaFoldDB" id="A0A1S3H3K4"/>
<keyword evidence="1" id="KW-1133">Transmembrane helix</keyword>
<gene>
    <name evidence="3" type="primary">LOC106151156</name>
</gene>
<sequence>MCSGPDVCWLCSGIVSCHANTVCTTCNKGSKSGDPAGNTWLQKVVPICLFLASIFVSLVTVVVALYRRQKRALQLRTHQSLIGALEVNSECRCLGAQINQTEVSLCQCESSGFKVIFRTRVVDQGNGDSNKAAVCELRDEGVLSERGCVDESCANHPSNIQTAEGIGSSCVETHAGEMITQGVETAFCDKCHRFARQSVTNSQQESANHGNVAFSVSIDSVISRNDNVSFPTQSSTEVNSEPTDSRLFDRVLFSSGLR</sequence>
<dbReference type="RefSeq" id="XP_013379719.2">
    <property type="nucleotide sequence ID" value="XM_013524265.2"/>
</dbReference>
<evidence type="ECO:0000313" key="3">
    <source>
        <dbReference type="RefSeq" id="XP_013379719.2"/>
    </source>
</evidence>
<keyword evidence="1" id="KW-0812">Transmembrane</keyword>